<gene>
    <name evidence="1" type="ORF">F7R13_30115</name>
</gene>
<dbReference type="GO" id="GO:0016740">
    <property type="term" value="F:transferase activity"/>
    <property type="evidence" value="ECO:0007669"/>
    <property type="project" value="UniProtKB-KW"/>
</dbReference>
<proteinExistence type="predicted"/>
<name>A0A6L3NAD7_9BURK</name>
<dbReference type="AlphaFoldDB" id="A0A6L3NAD7"/>
<protein>
    <submittedName>
        <fullName evidence="1">Glycosyl transferase family 9</fullName>
    </submittedName>
</protein>
<dbReference type="Proteomes" id="UP000473571">
    <property type="component" value="Unassembled WGS sequence"/>
</dbReference>
<evidence type="ECO:0000313" key="1">
    <source>
        <dbReference type="EMBL" id="KAB0648753.1"/>
    </source>
</evidence>
<evidence type="ECO:0000313" key="2">
    <source>
        <dbReference type="Proteomes" id="UP000473571"/>
    </source>
</evidence>
<accession>A0A6L3NAD7</accession>
<sequence>THALLRGSARHAQRAAARAAVHGAEPVAANASNVIPFAHVITRS</sequence>
<reference evidence="1 2" key="1">
    <citation type="submission" date="2019-09" db="EMBL/GenBank/DDBJ databases">
        <title>Draft genome sequences of 48 bacterial type strains from the CCUG.</title>
        <authorList>
            <person name="Tunovic T."/>
            <person name="Pineiro-Iglesias B."/>
            <person name="Unosson C."/>
            <person name="Inganas E."/>
            <person name="Ohlen M."/>
            <person name="Cardew S."/>
            <person name="Jensie-Markopoulos S."/>
            <person name="Salva-Serra F."/>
            <person name="Jaen-Luchoro D."/>
            <person name="Karlsson R."/>
            <person name="Svensson-Stadler L."/>
            <person name="Chun J."/>
            <person name="Moore E."/>
        </authorList>
    </citation>
    <scope>NUCLEOTIDE SEQUENCE [LARGE SCALE GENOMIC DNA]</scope>
    <source>
        <strain evidence="1 2">CCUG 65687</strain>
    </source>
</reference>
<organism evidence="1 2">
    <name type="scientific">Burkholderia territorii</name>
    <dbReference type="NCBI Taxonomy" id="1503055"/>
    <lineage>
        <taxon>Bacteria</taxon>
        <taxon>Pseudomonadati</taxon>
        <taxon>Pseudomonadota</taxon>
        <taxon>Betaproteobacteria</taxon>
        <taxon>Burkholderiales</taxon>
        <taxon>Burkholderiaceae</taxon>
        <taxon>Burkholderia</taxon>
        <taxon>Burkholderia cepacia complex</taxon>
    </lineage>
</organism>
<keyword evidence="1" id="KW-0808">Transferase</keyword>
<comment type="caution">
    <text evidence="1">The sequence shown here is derived from an EMBL/GenBank/DDBJ whole genome shotgun (WGS) entry which is preliminary data.</text>
</comment>
<dbReference type="EMBL" id="VZOL01000778">
    <property type="protein sequence ID" value="KAB0648753.1"/>
    <property type="molecule type" value="Genomic_DNA"/>
</dbReference>
<feature type="non-terminal residue" evidence="1">
    <location>
        <position position="1"/>
    </location>
</feature>